<reference evidence="1 2" key="1">
    <citation type="submission" date="2015-04" db="EMBL/GenBank/DDBJ databases">
        <authorList>
            <person name="Syromyatnikov M.Y."/>
            <person name="Popov V.N."/>
        </authorList>
    </citation>
    <scope>NUCLEOTIDE SEQUENCE [LARGE SCALE GENOMIC DNA]</scope>
</reference>
<evidence type="ECO:0000313" key="1">
    <source>
        <dbReference type="EMBL" id="CRK98373.1"/>
    </source>
</evidence>
<accession>A0A1J1IDN5</accession>
<name>A0A1J1IDN5_9DIPT</name>
<dbReference type="EMBL" id="CVRI01000047">
    <property type="protein sequence ID" value="CRK98373.1"/>
    <property type="molecule type" value="Genomic_DNA"/>
</dbReference>
<protein>
    <submittedName>
        <fullName evidence="1">CLUMA_CG011732, isoform A</fullName>
    </submittedName>
</protein>
<organism evidence="1 2">
    <name type="scientific">Clunio marinus</name>
    <dbReference type="NCBI Taxonomy" id="568069"/>
    <lineage>
        <taxon>Eukaryota</taxon>
        <taxon>Metazoa</taxon>
        <taxon>Ecdysozoa</taxon>
        <taxon>Arthropoda</taxon>
        <taxon>Hexapoda</taxon>
        <taxon>Insecta</taxon>
        <taxon>Pterygota</taxon>
        <taxon>Neoptera</taxon>
        <taxon>Endopterygota</taxon>
        <taxon>Diptera</taxon>
        <taxon>Nematocera</taxon>
        <taxon>Chironomoidea</taxon>
        <taxon>Chironomidae</taxon>
        <taxon>Clunio</taxon>
    </lineage>
</organism>
<sequence length="139" mass="16489">MPRENNEKRRKKRKSARKLFTQTNNQEENNINLNHIHFDISTTTTSKTPYKQKLRQDLKFIITSTTRQCRGNKGCKFEGWISSHTEWNKKENLISISYVVRVFEKQISKQAGKNYSQISSNQQFEVIGMENYFGRLHKT</sequence>
<gene>
    <name evidence="1" type="ORF">CLUMA_CG011732</name>
</gene>
<dbReference type="Proteomes" id="UP000183832">
    <property type="component" value="Unassembled WGS sequence"/>
</dbReference>
<dbReference type="AlphaFoldDB" id="A0A1J1IDN5"/>
<evidence type="ECO:0000313" key="2">
    <source>
        <dbReference type="Proteomes" id="UP000183832"/>
    </source>
</evidence>
<keyword evidence="2" id="KW-1185">Reference proteome</keyword>
<proteinExistence type="predicted"/>